<dbReference type="EMBL" id="MU006090">
    <property type="protein sequence ID" value="KAF2842309.1"/>
    <property type="molecule type" value="Genomic_DNA"/>
</dbReference>
<protein>
    <recommendedName>
        <fullName evidence="1">F-box domain-containing protein</fullName>
    </recommendedName>
</protein>
<dbReference type="Proteomes" id="UP000799429">
    <property type="component" value="Unassembled WGS sequence"/>
</dbReference>
<dbReference type="SUPFAM" id="SSF81383">
    <property type="entry name" value="F-box domain"/>
    <property type="match status" value="1"/>
</dbReference>
<evidence type="ECO:0000259" key="1">
    <source>
        <dbReference type="PROSITE" id="PS50181"/>
    </source>
</evidence>
<dbReference type="PROSITE" id="PS50181">
    <property type="entry name" value="FBOX"/>
    <property type="match status" value="1"/>
</dbReference>
<evidence type="ECO:0000313" key="2">
    <source>
        <dbReference type="EMBL" id="KAF2842309.1"/>
    </source>
</evidence>
<feature type="domain" description="F-box" evidence="1">
    <location>
        <begin position="1"/>
        <end position="37"/>
    </location>
</feature>
<organism evidence="2 3">
    <name type="scientific">Patellaria atrata CBS 101060</name>
    <dbReference type="NCBI Taxonomy" id="1346257"/>
    <lineage>
        <taxon>Eukaryota</taxon>
        <taxon>Fungi</taxon>
        <taxon>Dikarya</taxon>
        <taxon>Ascomycota</taxon>
        <taxon>Pezizomycotina</taxon>
        <taxon>Dothideomycetes</taxon>
        <taxon>Dothideomycetes incertae sedis</taxon>
        <taxon>Patellariales</taxon>
        <taxon>Patellariaceae</taxon>
        <taxon>Patellaria</taxon>
    </lineage>
</organism>
<comment type="caution">
    <text evidence="2">The sequence shown here is derived from an EMBL/GenBank/DDBJ whole genome shotgun (WGS) entry which is preliminary data.</text>
</comment>
<name>A0A9P4VW36_9PEZI</name>
<accession>A0A9P4VW36</accession>
<reference evidence="2" key="1">
    <citation type="journal article" date="2020" name="Stud. Mycol.">
        <title>101 Dothideomycetes genomes: a test case for predicting lifestyles and emergence of pathogens.</title>
        <authorList>
            <person name="Haridas S."/>
            <person name="Albert R."/>
            <person name="Binder M."/>
            <person name="Bloem J."/>
            <person name="Labutti K."/>
            <person name="Salamov A."/>
            <person name="Andreopoulos B."/>
            <person name="Baker S."/>
            <person name="Barry K."/>
            <person name="Bills G."/>
            <person name="Bluhm B."/>
            <person name="Cannon C."/>
            <person name="Castanera R."/>
            <person name="Culley D."/>
            <person name="Daum C."/>
            <person name="Ezra D."/>
            <person name="Gonzalez J."/>
            <person name="Henrissat B."/>
            <person name="Kuo A."/>
            <person name="Liang C."/>
            <person name="Lipzen A."/>
            <person name="Lutzoni F."/>
            <person name="Magnuson J."/>
            <person name="Mondo S."/>
            <person name="Nolan M."/>
            <person name="Ohm R."/>
            <person name="Pangilinan J."/>
            <person name="Park H.-J."/>
            <person name="Ramirez L."/>
            <person name="Alfaro M."/>
            <person name="Sun H."/>
            <person name="Tritt A."/>
            <person name="Yoshinaga Y."/>
            <person name="Zwiers L.-H."/>
            <person name="Turgeon B."/>
            <person name="Goodwin S."/>
            <person name="Spatafora J."/>
            <person name="Crous P."/>
            <person name="Grigoriev I."/>
        </authorList>
    </citation>
    <scope>NUCLEOTIDE SEQUENCE</scope>
    <source>
        <strain evidence="2">CBS 101060</strain>
    </source>
</reference>
<dbReference type="InterPro" id="IPR036047">
    <property type="entry name" value="F-box-like_dom_sf"/>
</dbReference>
<dbReference type="Pfam" id="PF12937">
    <property type="entry name" value="F-box-like"/>
    <property type="match status" value="1"/>
</dbReference>
<evidence type="ECO:0000313" key="3">
    <source>
        <dbReference type="Proteomes" id="UP000799429"/>
    </source>
</evidence>
<dbReference type="Gene3D" id="1.20.1280.50">
    <property type="match status" value="1"/>
</dbReference>
<proteinExistence type="predicted"/>
<sequence length="199" mass="23107">MATLERLPTELLLLIISHLHLRKFVSFAQTSRRHYTLCTPECLICKSKRAHYRKNASVWTCISEYPGIVNAREGCRGLEYNFAPQKCYGILQLLNALLHNLELREYVMYLQLRSPQTCLNSVNIRDVYNDEDMDEVWPSEEIFESAPMESLDTNRETPLWKCVVVLLLGLRELVVDGKRIKVTHTENLLVDKLQRTGIL</sequence>
<dbReference type="InterPro" id="IPR001810">
    <property type="entry name" value="F-box_dom"/>
</dbReference>
<dbReference type="AlphaFoldDB" id="A0A9P4VW36"/>
<keyword evidence="3" id="KW-1185">Reference proteome</keyword>
<gene>
    <name evidence="2" type="ORF">M501DRAFT_406088</name>
</gene>